<reference evidence="2 3" key="1">
    <citation type="submission" date="2018-03" db="EMBL/GenBank/DDBJ databases">
        <title>Draft Genome Sequences of the Obligatory Marine Myxobacteria Enhygromyxa salina SWB007.</title>
        <authorList>
            <person name="Poehlein A."/>
            <person name="Moghaddam J.A."/>
            <person name="Harms H."/>
            <person name="Alanjari M."/>
            <person name="Koenig G.M."/>
            <person name="Daniel R."/>
            <person name="Schaeberle T.F."/>
        </authorList>
    </citation>
    <scope>NUCLEOTIDE SEQUENCE [LARGE SCALE GENOMIC DNA]</scope>
    <source>
        <strain evidence="2 3">SWB007</strain>
    </source>
</reference>
<evidence type="ECO:0008006" key="4">
    <source>
        <dbReference type="Google" id="ProtNLM"/>
    </source>
</evidence>
<protein>
    <recommendedName>
        <fullName evidence="4">Lipoprotein</fullName>
    </recommendedName>
</protein>
<keyword evidence="1" id="KW-0732">Signal</keyword>
<feature type="signal peptide" evidence="1">
    <location>
        <begin position="1"/>
        <end position="18"/>
    </location>
</feature>
<name>A0A2S9YTN1_9BACT</name>
<dbReference type="PROSITE" id="PS51257">
    <property type="entry name" value="PROKAR_LIPOPROTEIN"/>
    <property type="match status" value="1"/>
</dbReference>
<organism evidence="2 3">
    <name type="scientific">Enhygromyxa salina</name>
    <dbReference type="NCBI Taxonomy" id="215803"/>
    <lineage>
        <taxon>Bacteria</taxon>
        <taxon>Pseudomonadati</taxon>
        <taxon>Myxococcota</taxon>
        <taxon>Polyangia</taxon>
        <taxon>Nannocystales</taxon>
        <taxon>Nannocystaceae</taxon>
        <taxon>Enhygromyxa</taxon>
    </lineage>
</organism>
<comment type="caution">
    <text evidence="2">The sequence shown here is derived from an EMBL/GenBank/DDBJ whole genome shotgun (WGS) entry which is preliminary data.</text>
</comment>
<evidence type="ECO:0000313" key="3">
    <source>
        <dbReference type="Proteomes" id="UP000238823"/>
    </source>
</evidence>
<accession>A0A2S9YTN1</accession>
<dbReference type="Proteomes" id="UP000238823">
    <property type="component" value="Unassembled WGS sequence"/>
</dbReference>
<proteinExistence type="predicted"/>
<dbReference type="EMBL" id="PVNL01000042">
    <property type="protein sequence ID" value="PRQ08399.1"/>
    <property type="molecule type" value="Genomic_DNA"/>
</dbReference>
<gene>
    <name evidence="2" type="ORF">ENSA7_20260</name>
</gene>
<evidence type="ECO:0000256" key="1">
    <source>
        <dbReference type="SAM" id="SignalP"/>
    </source>
</evidence>
<dbReference type="AlphaFoldDB" id="A0A2S9YTN1"/>
<feature type="chain" id="PRO_5015704421" description="Lipoprotein" evidence="1">
    <location>
        <begin position="19"/>
        <end position="105"/>
    </location>
</feature>
<dbReference type="RefSeq" id="WP_106089037.1">
    <property type="nucleotide sequence ID" value="NZ_PVNL01000042.1"/>
</dbReference>
<dbReference type="OrthoDB" id="9877517at2"/>
<evidence type="ECO:0000313" key="2">
    <source>
        <dbReference type="EMBL" id="PRQ08399.1"/>
    </source>
</evidence>
<sequence length="105" mass="11756">MKTFHKFLALAALTPFLAACTPSNEDVCNHVMDIMKKEMGDAEGAKAPTDEEVKKYTEKCVADLDKEKEKKGADAYNKQIKCVMAATNMEGMMKCEEKEEEKKAE</sequence>